<protein>
    <submittedName>
        <fullName evidence="2">Uncharacterized protein</fullName>
    </submittedName>
</protein>
<accession>A0ABS2NYP7</accession>
<sequence>MDRVKTISTFFIIIALICTMFFPTKSAATSWAFEFVVYDGYVYVVGEETVEDVEEEIGNVTQYSDMASLAGNFSNHYPVGTKYYSIKGVSAEEAIAVEESEGNYLRAERETKYQATIQVDDMDDAVDMEEKPRKSVDLSMIIIFTVLGLLAVTAISLIVWKGMKK</sequence>
<feature type="transmembrane region" description="Helical" evidence="1">
    <location>
        <begin position="138"/>
        <end position="160"/>
    </location>
</feature>
<reference evidence="2 3" key="1">
    <citation type="submission" date="2021-01" db="EMBL/GenBank/DDBJ databases">
        <title>Genomic Encyclopedia of Type Strains, Phase IV (KMG-IV): sequencing the most valuable type-strain genomes for metagenomic binning, comparative biology and taxonomic classification.</title>
        <authorList>
            <person name="Goeker M."/>
        </authorList>
    </citation>
    <scope>NUCLEOTIDE SEQUENCE [LARGE SCALE GENOMIC DNA]</scope>
    <source>
        <strain evidence="2 3">DSM 25879</strain>
    </source>
</reference>
<keyword evidence="3" id="KW-1185">Reference proteome</keyword>
<comment type="caution">
    <text evidence="2">The sequence shown here is derived from an EMBL/GenBank/DDBJ whole genome shotgun (WGS) entry which is preliminary data.</text>
</comment>
<dbReference type="RefSeq" id="WP_204414972.1">
    <property type="nucleotide sequence ID" value="NZ_JAFBED010000003.1"/>
</dbReference>
<evidence type="ECO:0000313" key="3">
    <source>
        <dbReference type="Proteomes" id="UP000737402"/>
    </source>
</evidence>
<dbReference type="EMBL" id="JAFBED010000003">
    <property type="protein sequence ID" value="MBM7619744.1"/>
    <property type="molecule type" value="Genomic_DNA"/>
</dbReference>
<keyword evidence="1" id="KW-1133">Transmembrane helix</keyword>
<evidence type="ECO:0000256" key="1">
    <source>
        <dbReference type="SAM" id="Phobius"/>
    </source>
</evidence>
<name>A0ABS2NYP7_9BACI</name>
<keyword evidence="1" id="KW-0812">Transmembrane</keyword>
<keyword evidence="1" id="KW-0472">Membrane</keyword>
<gene>
    <name evidence="2" type="ORF">JOC95_001596</name>
</gene>
<organism evidence="2 3">
    <name type="scientific">Sutcliffiella tianshenii</name>
    <dbReference type="NCBI Taxonomy" id="1463404"/>
    <lineage>
        <taxon>Bacteria</taxon>
        <taxon>Bacillati</taxon>
        <taxon>Bacillota</taxon>
        <taxon>Bacilli</taxon>
        <taxon>Bacillales</taxon>
        <taxon>Bacillaceae</taxon>
        <taxon>Sutcliffiella</taxon>
    </lineage>
</organism>
<feature type="transmembrane region" description="Helical" evidence="1">
    <location>
        <begin position="7"/>
        <end position="24"/>
    </location>
</feature>
<proteinExistence type="predicted"/>
<evidence type="ECO:0000313" key="2">
    <source>
        <dbReference type="EMBL" id="MBM7619744.1"/>
    </source>
</evidence>
<dbReference type="Proteomes" id="UP000737402">
    <property type="component" value="Unassembled WGS sequence"/>
</dbReference>